<keyword evidence="4" id="KW-1185">Reference proteome</keyword>
<accession>A0A5J6N4C3</accession>
<dbReference type="EMBL" id="CP042582">
    <property type="protein sequence ID" value="QEX21746.1"/>
    <property type="molecule type" value="Genomic_DNA"/>
</dbReference>
<evidence type="ECO:0000256" key="1">
    <source>
        <dbReference type="SAM" id="MobiDB-lite"/>
    </source>
</evidence>
<dbReference type="OrthoDB" id="9775266at2"/>
<dbReference type="AlphaFoldDB" id="A0A5J6N4C3"/>
<dbReference type="Gene3D" id="3.30.470.20">
    <property type="entry name" value="ATP-grasp fold, B domain"/>
    <property type="match status" value="1"/>
</dbReference>
<feature type="domain" description="ATP-grasp fold RimK-type" evidence="2">
    <location>
        <begin position="104"/>
        <end position="176"/>
    </location>
</feature>
<protein>
    <recommendedName>
        <fullName evidence="2">ATP-grasp fold RimK-type domain-containing protein</fullName>
    </recommendedName>
</protein>
<organism evidence="3 4">
    <name type="scientific">Hypericibacter adhaerens</name>
    <dbReference type="NCBI Taxonomy" id="2602016"/>
    <lineage>
        <taxon>Bacteria</taxon>
        <taxon>Pseudomonadati</taxon>
        <taxon>Pseudomonadota</taxon>
        <taxon>Alphaproteobacteria</taxon>
        <taxon>Rhodospirillales</taxon>
        <taxon>Dongiaceae</taxon>
        <taxon>Hypericibacter</taxon>
    </lineage>
</organism>
<dbReference type="RefSeq" id="WP_151116515.1">
    <property type="nucleotide sequence ID" value="NZ_CP042582.1"/>
</dbReference>
<evidence type="ECO:0000313" key="3">
    <source>
        <dbReference type="EMBL" id="QEX21746.1"/>
    </source>
</evidence>
<gene>
    <name evidence="3" type="ORF">FRZ61_16750</name>
</gene>
<dbReference type="SUPFAM" id="SSF56059">
    <property type="entry name" value="Glutathione synthetase ATP-binding domain-like"/>
    <property type="match status" value="1"/>
</dbReference>
<dbReference type="Proteomes" id="UP000325797">
    <property type="component" value="Chromosome"/>
</dbReference>
<name>A0A5J6N4C3_9PROT</name>
<proteinExistence type="predicted"/>
<dbReference type="InterPro" id="IPR013651">
    <property type="entry name" value="ATP-grasp_RimK-type"/>
</dbReference>
<sequence length="377" mass="42460">MTEHRPNAPEIGHAPEAGHAQVGSPKRILSPFESWPPVLFYAPVIVYWLLLALRHRSLTLPAVANPQIEHGGLCGESKTKLFGSMAPEGREWLAPYVSFVRGDESTIDRDVERLTAELDSAGLEFPLVAKPDVGCHGAGVRLVHDRAELRAYLRAFPAHERLLIQHFVDYEGEAGIFYVRRPNDAVGRIFSMTLKYFPTVIGDGVSTLGQLIRHDPRAGRLAHMYLPRHQHRIHWVPPEGKRVRLVFAGNHCKGAMFRNGGRLVTPELARRIDELARTIPSFHFGRFDVRFRSLGELMQGQGFTIVEFNGGGSEATHIWDPDTTLLSAYRDLFAQTRILFEIGAAHREVGHEPAGWRVLLASWLREQQLKRAYPLTE</sequence>
<evidence type="ECO:0000313" key="4">
    <source>
        <dbReference type="Proteomes" id="UP000325797"/>
    </source>
</evidence>
<evidence type="ECO:0000259" key="2">
    <source>
        <dbReference type="Pfam" id="PF08443"/>
    </source>
</evidence>
<dbReference type="Pfam" id="PF08443">
    <property type="entry name" value="RimK"/>
    <property type="match status" value="1"/>
</dbReference>
<reference evidence="3 4" key="1">
    <citation type="submission" date="2019-08" db="EMBL/GenBank/DDBJ databases">
        <title>Hyperibacter terrae gen. nov., sp. nov. and Hyperibacter viscosus sp. nov., two new members in the family Rhodospirillaceae isolated from the rhizosphere of Hypericum perforatum.</title>
        <authorList>
            <person name="Noviana Z."/>
        </authorList>
    </citation>
    <scope>NUCLEOTIDE SEQUENCE [LARGE SCALE GENOMIC DNA]</scope>
    <source>
        <strain evidence="3 4">R5959</strain>
    </source>
</reference>
<feature type="region of interest" description="Disordered" evidence="1">
    <location>
        <begin position="1"/>
        <end position="22"/>
    </location>
</feature>
<dbReference type="KEGG" id="hadh:FRZ61_16750"/>